<evidence type="ECO:0000256" key="2">
    <source>
        <dbReference type="ARBA" id="ARBA00022679"/>
    </source>
</evidence>
<evidence type="ECO:0000259" key="4">
    <source>
        <dbReference type="Pfam" id="PF00294"/>
    </source>
</evidence>
<evidence type="ECO:0000256" key="1">
    <source>
        <dbReference type="ARBA" id="ARBA00010688"/>
    </source>
</evidence>
<keyword evidence="6" id="KW-1185">Reference proteome</keyword>
<protein>
    <submittedName>
        <fullName evidence="5">Fructokinase</fullName>
    </submittedName>
</protein>
<keyword evidence="2" id="KW-0808">Transferase</keyword>
<evidence type="ECO:0000313" key="5">
    <source>
        <dbReference type="EMBL" id="GGG99181.1"/>
    </source>
</evidence>
<dbReference type="SUPFAM" id="SSF53613">
    <property type="entry name" value="Ribokinase-like"/>
    <property type="match status" value="1"/>
</dbReference>
<comment type="caution">
    <text evidence="5">The sequence shown here is derived from an EMBL/GenBank/DDBJ whole genome shotgun (WGS) entry which is preliminary data.</text>
</comment>
<reference evidence="5" key="1">
    <citation type="journal article" date="2014" name="Int. J. Syst. Evol. Microbiol.">
        <title>Complete genome sequence of Corynebacterium casei LMG S-19264T (=DSM 44701T), isolated from a smear-ripened cheese.</title>
        <authorList>
            <consortium name="US DOE Joint Genome Institute (JGI-PGF)"/>
            <person name="Walter F."/>
            <person name="Albersmeier A."/>
            <person name="Kalinowski J."/>
            <person name="Ruckert C."/>
        </authorList>
    </citation>
    <scope>NUCLEOTIDE SEQUENCE</scope>
    <source>
        <strain evidence="5">CGMCC 1.12195</strain>
    </source>
</reference>
<dbReference type="InterPro" id="IPR029056">
    <property type="entry name" value="Ribokinase-like"/>
</dbReference>
<feature type="domain" description="Carbohydrate kinase PfkB" evidence="4">
    <location>
        <begin position="23"/>
        <end position="285"/>
    </location>
</feature>
<dbReference type="InterPro" id="IPR011611">
    <property type="entry name" value="PfkB_dom"/>
</dbReference>
<dbReference type="InterPro" id="IPR050306">
    <property type="entry name" value="PfkB_Carbo_kinase"/>
</dbReference>
<reference evidence="5" key="2">
    <citation type="submission" date="2020-09" db="EMBL/GenBank/DDBJ databases">
        <authorList>
            <person name="Sun Q."/>
            <person name="Zhou Y."/>
        </authorList>
    </citation>
    <scope>NUCLEOTIDE SEQUENCE</scope>
    <source>
        <strain evidence="5">CGMCC 1.12195</strain>
    </source>
</reference>
<dbReference type="AlphaFoldDB" id="A0A917I0J5"/>
<dbReference type="InterPro" id="IPR002173">
    <property type="entry name" value="Carboh/pur_kinase_PfkB_CS"/>
</dbReference>
<comment type="similarity">
    <text evidence="1">Belongs to the carbohydrate kinase PfkB family.</text>
</comment>
<dbReference type="PROSITE" id="PS00584">
    <property type="entry name" value="PFKB_KINASES_2"/>
    <property type="match status" value="1"/>
</dbReference>
<dbReference type="Pfam" id="PF00294">
    <property type="entry name" value="PfkB"/>
    <property type="match status" value="1"/>
</dbReference>
<organism evidence="5 6">
    <name type="scientific">Parapedobacter pyrenivorans</name>
    <dbReference type="NCBI Taxonomy" id="1305674"/>
    <lineage>
        <taxon>Bacteria</taxon>
        <taxon>Pseudomonadati</taxon>
        <taxon>Bacteroidota</taxon>
        <taxon>Sphingobacteriia</taxon>
        <taxon>Sphingobacteriales</taxon>
        <taxon>Sphingobacteriaceae</taxon>
        <taxon>Parapedobacter</taxon>
    </lineage>
</organism>
<gene>
    <name evidence="5" type="ORF">GCM10007415_38640</name>
</gene>
<evidence type="ECO:0000313" key="6">
    <source>
        <dbReference type="Proteomes" id="UP000660862"/>
    </source>
</evidence>
<name>A0A917I0J5_9SPHI</name>
<keyword evidence="3" id="KW-0418">Kinase</keyword>
<dbReference type="RefSeq" id="WP_188507747.1">
    <property type="nucleotide sequence ID" value="NZ_BMER01000005.1"/>
</dbReference>
<dbReference type="PROSITE" id="PS00583">
    <property type="entry name" value="PFKB_KINASES_1"/>
    <property type="match status" value="1"/>
</dbReference>
<dbReference type="PANTHER" id="PTHR43085:SF57">
    <property type="entry name" value="CARBOHYDRATE KINASE PFKB DOMAIN-CONTAINING PROTEIN"/>
    <property type="match status" value="1"/>
</dbReference>
<dbReference type="EMBL" id="BMER01000005">
    <property type="protein sequence ID" value="GGG99181.1"/>
    <property type="molecule type" value="Genomic_DNA"/>
</dbReference>
<dbReference type="GO" id="GO:0016301">
    <property type="term" value="F:kinase activity"/>
    <property type="evidence" value="ECO:0007669"/>
    <property type="project" value="UniProtKB-KW"/>
</dbReference>
<dbReference type="Proteomes" id="UP000660862">
    <property type="component" value="Unassembled WGS sequence"/>
</dbReference>
<dbReference type="PANTHER" id="PTHR43085">
    <property type="entry name" value="HEXOKINASE FAMILY MEMBER"/>
    <property type="match status" value="1"/>
</dbReference>
<evidence type="ECO:0000256" key="3">
    <source>
        <dbReference type="ARBA" id="ARBA00022777"/>
    </source>
</evidence>
<proteinExistence type="inferred from homology"/>
<sequence>MSRKKNTVACFGEVLWDMLPAGRKPGGAPMNVAYHLHRLGIHSTVISRIGNDEDGADLIGFLAGIGISTAYIQIDHRQRTSRVLASMSEDNEVNYDIVAPTAWDFIHYETRLEALMQETGVLVYGSLAARNETSRNTLLTLLEKAEYRLFDINLRAPHYTSAVIDQLLRNADAIKLNIHELVEVTRWFGNHSGNEYTGIGLLQDQYNLAEIIVTKGERGASYYTPSARYDYPAVPVQVRDTVGSGDSFLAAFLAQKLRGEPNENMLEFAAALGAYVTTQSGACPPYSRTDLNRFMWQKYLEGNAWRQ</sequence>
<dbReference type="CDD" id="cd01167">
    <property type="entry name" value="bac_FRK"/>
    <property type="match status" value="1"/>
</dbReference>
<dbReference type="Gene3D" id="3.40.1190.20">
    <property type="match status" value="1"/>
</dbReference>
<accession>A0A917I0J5</accession>